<dbReference type="Proteomes" id="UP001652680">
    <property type="component" value="Unassembled WGS sequence"/>
</dbReference>
<dbReference type="RefSeq" id="XP_016978042.2">
    <property type="nucleotide sequence ID" value="XM_017122553.2"/>
</dbReference>
<feature type="chain" id="PRO_5046336174" evidence="1">
    <location>
        <begin position="30"/>
        <end position="108"/>
    </location>
</feature>
<reference evidence="3" key="1">
    <citation type="journal article" date="2021" name="Elife">
        <title>Highly contiguous assemblies of 101 drosophilid genomes.</title>
        <authorList>
            <person name="Kim B.Y."/>
            <person name="Wang J.R."/>
            <person name="Miller D.E."/>
            <person name="Barmina O."/>
            <person name="Delaney E."/>
            <person name="Thompson A."/>
            <person name="Comeault A.A."/>
            <person name="Peede D."/>
            <person name="D'Agostino E.R."/>
            <person name="Pelaez J."/>
            <person name="Aguilar J.M."/>
            <person name="Haji D."/>
            <person name="Matsunaga T."/>
            <person name="Armstrong E.E."/>
            <person name="Zych M."/>
            <person name="Ogawa Y."/>
            <person name="Stamenkovic-Radak M."/>
            <person name="Jelic M."/>
            <person name="Veselinovic M.S."/>
            <person name="Tanaskovic M."/>
            <person name="Eric P."/>
            <person name="Gao J.J."/>
            <person name="Katoh T.K."/>
            <person name="Toda M.J."/>
            <person name="Watabe H."/>
            <person name="Watada M."/>
            <person name="Davis J.S."/>
            <person name="Moyle L.C."/>
            <person name="Manoli G."/>
            <person name="Bertolini E."/>
            <person name="Kostal V."/>
            <person name="Hawley R.S."/>
            <person name="Takahashi A."/>
            <person name="Jones C.D."/>
            <person name="Price D.K."/>
            <person name="Whiteman N."/>
            <person name="Kopp A."/>
            <person name="Matute D.R."/>
            <person name="Petrov D.A."/>
        </authorList>
    </citation>
    <scope>NUCLEOTIDE SEQUENCE [LARGE SCALE GENOMIC DNA]</scope>
</reference>
<keyword evidence="3" id="KW-1185">Reference proteome</keyword>
<evidence type="ECO:0000313" key="2">
    <source>
        <dbReference type="EnsemblMetazoa" id="XP_016978042.2"/>
    </source>
</evidence>
<dbReference type="GeneID" id="108043741"/>
<evidence type="ECO:0000313" key="3">
    <source>
        <dbReference type="Proteomes" id="UP001652680"/>
    </source>
</evidence>
<protein>
    <submittedName>
        <fullName evidence="2">Uncharacterized protein</fullName>
    </submittedName>
</protein>
<name>A0ABM5HC97_DRORH</name>
<evidence type="ECO:0000256" key="1">
    <source>
        <dbReference type="SAM" id="SignalP"/>
    </source>
</evidence>
<proteinExistence type="predicted"/>
<dbReference type="EnsemblMetazoa" id="XM_017122553.2">
    <property type="protein sequence ID" value="XP_016978042.2"/>
    <property type="gene ID" value="LOC108043741"/>
</dbReference>
<sequence>MDEMMQVSGTVATVALLLLILTQLPEIQSRLSNEAIKITHNIDAAMGSMERNFEAGFGIDSEESRIISDTFAKLGDYIKKETNQIRNQITLPKGTKNLILDILSNLIQ</sequence>
<feature type="signal peptide" evidence="1">
    <location>
        <begin position="1"/>
        <end position="29"/>
    </location>
</feature>
<reference evidence="2" key="2">
    <citation type="submission" date="2025-05" db="UniProtKB">
        <authorList>
            <consortium name="EnsemblMetazoa"/>
        </authorList>
    </citation>
    <scope>IDENTIFICATION</scope>
</reference>
<organism evidence="2 3">
    <name type="scientific">Drosophila rhopaloa</name>
    <name type="common">Fruit fly</name>
    <dbReference type="NCBI Taxonomy" id="1041015"/>
    <lineage>
        <taxon>Eukaryota</taxon>
        <taxon>Metazoa</taxon>
        <taxon>Ecdysozoa</taxon>
        <taxon>Arthropoda</taxon>
        <taxon>Hexapoda</taxon>
        <taxon>Insecta</taxon>
        <taxon>Pterygota</taxon>
        <taxon>Neoptera</taxon>
        <taxon>Endopterygota</taxon>
        <taxon>Diptera</taxon>
        <taxon>Brachycera</taxon>
        <taxon>Muscomorpha</taxon>
        <taxon>Ephydroidea</taxon>
        <taxon>Drosophilidae</taxon>
        <taxon>Drosophila</taxon>
        <taxon>Sophophora</taxon>
    </lineage>
</organism>
<keyword evidence="1" id="KW-0732">Signal</keyword>
<accession>A0ABM5HC97</accession>